<dbReference type="InterPro" id="IPR036687">
    <property type="entry name" value="DinI-like_sf"/>
</dbReference>
<dbReference type="GeneID" id="97123054"/>
<protein>
    <submittedName>
        <fullName evidence="1">DinI-like family protein</fullName>
    </submittedName>
</protein>
<reference evidence="1" key="2">
    <citation type="journal article" date="2024" name="Toxins">
        <title>Genome Sequence Analysis of Native Xenorhabdus Strains Isolated from Entomopathogenic Nematodes in Argentina.</title>
        <authorList>
            <person name="Palma L."/>
            <person name="Frizzo L."/>
            <person name="Kaiser S."/>
            <person name="Berry C."/>
            <person name="Caballero P."/>
            <person name="Bode H.B."/>
            <person name="Del Valle E.E."/>
        </authorList>
    </citation>
    <scope>NUCLEOTIDE SEQUENCE</scope>
    <source>
        <strain evidence="1">M</strain>
    </source>
</reference>
<dbReference type="AlphaFoldDB" id="A0AAW3YVM6"/>
<dbReference type="Proteomes" id="UP001193920">
    <property type="component" value="Unassembled WGS sequence"/>
</dbReference>
<organism evidence="1">
    <name type="scientific">Xenorhabdus szentirmaii</name>
    <dbReference type="NCBI Taxonomy" id="290112"/>
    <lineage>
        <taxon>Bacteria</taxon>
        <taxon>Pseudomonadati</taxon>
        <taxon>Pseudomonadota</taxon>
        <taxon>Gammaproteobacteria</taxon>
        <taxon>Enterobacterales</taxon>
        <taxon>Morganellaceae</taxon>
        <taxon>Xenorhabdus</taxon>
    </lineage>
</organism>
<dbReference type="SUPFAM" id="SSF54857">
    <property type="entry name" value="DNA damage-inducible protein DinI"/>
    <property type="match status" value="1"/>
</dbReference>
<sequence length="79" mass="9239">MRIEEVLFDKQANVSESTLFLLASKLKKRILLHYPEMCFRIGTSSKSSTRITGTRNSNIYGREMEFIQNIREDGKWLPN</sequence>
<accession>A0AAW3YVM6</accession>
<dbReference type="Gene3D" id="3.30.910.10">
    <property type="entry name" value="DinI-like"/>
    <property type="match status" value="1"/>
</dbReference>
<name>A0AAW3YVM6_9GAMM</name>
<proteinExistence type="predicted"/>
<dbReference type="RefSeq" id="WP_038239298.1">
    <property type="nucleotide sequence ID" value="NZ_CAWNPE010000001.1"/>
</dbReference>
<evidence type="ECO:0000313" key="1">
    <source>
        <dbReference type="EMBL" id="MBD2800233.1"/>
    </source>
</evidence>
<dbReference type="EMBL" id="JACXBF010000158">
    <property type="protein sequence ID" value="MBD2800233.1"/>
    <property type="molecule type" value="Genomic_DNA"/>
</dbReference>
<comment type="caution">
    <text evidence="1">The sequence shown here is derived from an EMBL/GenBank/DDBJ whole genome shotgun (WGS) entry which is preliminary data.</text>
</comment>
<reference evidence="1" key="1">
    <citation type="submission" date="2020-09" db="EMBL/GenBank/DDBJ databases">
        <authorList>
            <person name="Palma L."/>
            <person name="Caballero P."/>
            <person name="Berry C."/>
            <person name="Del Valle E."/>
        </authorList>
    </citation>
    <scope>NUCLEOTIDE SEQUENCE</scope>
    <source>
        <strain evidence="1">M</strain>
    </source>
</reference>
<gene>
    <name evidence="1" type="ORF">ID854_07120</name>
</gene>